<evidence type="ECO:0000256" key="12">
    <source>
        <dbReference type="SAM" id="MobiDB-lite"/>
    </source>
</evidence>
<sequence length="567" mass="63447">MAALQQKVLNMIKHFRREWHLFSDSERTTVCGADSMLMILQLSEAEVNKQHSGDFTVSLSNVIATWKYLLHDKLRLLYENMEVPENYTDIRKAYDSSLKRSNMLDLIDIYQKHEALTSEPQHEATFPAQLLEFISGVSDLAEENGSVPCVPSAPTKSHNQDDIKLVKSIIYAYVSLLVNSKNDLALAHILNVPDRGLGREAFTDLKHAAQKRQMPIFLVATSFVRAIELGGKGYAPSPLDPLRTHIKGLADFVHFIDKLEEIVGEVLDPRIAGGRILSTVKMHLIKGQNSGDPVCRAAEEVVQDLDLRIKNIINSQHEAATASTTGISPARPKLHAINHGTVYCGRDTMKSLLILLDEEAAQLPTKNKSELLFGDECVIPFGVTSVLTLFRPARRRTWMRMKQPLIRSQFACTYKDDQMTEKKEQHLFSGSQVPTCMHPAPKQMSIVCFEDEPTAEGVNLPLENPALGTSSGNVQQNGSKSKEMGKISCQPRNKNSKRKQVDMNREKILHSTENEAPQHTNSKRSKTAKKLQDKLDIQVDGTGKSNRAKAKNKLIAGQVKLTHFFRL</sequence>
<comment type="subcellular location">
    <subcellularLocation>
        <location evidence="2">Cytoplasm</location>
    </subcellularLocation>
    <subcellularLocation>
        <location evidence="1">Nucleus</location>
    </subcellularLocation>
</comment>
<dbReference type="OMA" id="CSSQVKM"/>
<dbReference type="Ensembl" id="ENSSPUT00000009790.1">
    <property type="protein sequence ID" value="ENSSPUP00000009171.1"/>
    <property type="gene ID" value="ENSSPUG00000007136.1"/>
</dbReference>
<dbReference type="PANTHER" id="PTHR32121:SF0">
    <property type="entry name" value="PCNA-INTERACTING PARTNER"/>
    <property type="match status" value="1"/>
</dbReference>
<reference evidence="13" key="2">
    <citation type="submission" date="2025-09" db="UniProtKB">
        <authorList>
            <consortium name="Ensembl"/>
        </authorList>
    </citation>
    <scope>IDENTIFICATION</scope>
</reference>
<evidence type="ECO:0000256" key="6">
    <source>
        <dbReference type="ARBA" id="ARBA00022763"/>
    </source>
</evidence>
<dbReference type="GO" id="GO:0000785">
    <property type="term" value="C:chromatin"/>
    <property type="evidence" value="ECO:0007669"/>
    <property type="project" value="Ensembl"/>
</dbReference>
<dbReference type="Proteomes" id="UP000694392">
    <property type="component" value="Unplaced"/>
</dbReference>
<comment type="similarity">
    <text evidence="3">Belongs to the PARI family.</text>
</comment>
<keyword evidence="8" id="KW-0234">DNA repair</keyword>
<name>A0A8D0L5J5_SPHPU</name>
<gene>
    <name evidence="13" type="primary">PARPBP</name>
</gene>
<dbReference type="GO" id="GO:0005737">
    <property type="term" value="C:cytoplasm"/>
    <property type="evidence" value="ECO:0007669"/>
    <property type="project" value="UniProtKB-SubCell"/>
</dbReference>
<evidence type="ECO:0000256" key="2">
    <source>
        <dbReference type="ARBA" id="ARBA00004496"/>
    </source>
</evidence>
<evidence type="ECO:0000256" key="1">
    <source>
        <dbReference type="ARBA" id="ARBA00004123"/>
    </source>
</evidence>
<keyword evidence="6" id="KW-0227">DNA damage</keyword>
<organism evidence="13 14">
    <name type="scientific">Sphenodon punctatus</name>
    <name type="common">Tuatara</name>
    <name type="synonym">Hatteria punctata</name>
    <dbReference type="NCBI Taxonomy" id="8508"/>
    <lineage>
        <taxon>Eukaryota</taxon>
        <taxon>Metazoa</taxon>
        <taxon>Chordata</taxon>
        <taxon>Craniata</taxon>
        <taxon>Vertebrata</taxon>
        <taxon>Euteleostomi</taxon>
        <taxon>Lepidosauria</taxon>
        <taxon>Sphenodontia</taxon>
        <taxon>Sphenodontidae</taxon>
        <taxon>Sphenodon</taxon>
    </lineage>
</organism>
<evidence type="ECO:0000256" key="5">
    <source>
        <dbReference type="ARBA" id="ARBA00022490"/>
    </source>
</evidence>
<dbReference type="GO" id="GO:0006281">
    <property type="term" value="P:DNA repair"/>
    <property type="evidence" value="ECO:0007669"/>
    <property type="project" value="UniProtKB-KW"/>
</dbReference>
<evidence type="ECO:0000256" key="7">
    <source>
        <dbReference type="ARBA" id="ARBA00023125"/>
    </source>
</evidence>
<dbReference type="Gene3D" id="1.10.486.10">
    <property type="entry name" value="PCRA, domain 4"/>
    <property type="match status" value="1"/>
</dbReference>
<dbReference type="FunFam" id="1.10.486.10:FF:000004">
    <property type="entry name" value="PCNA-interacting partner isoform X3"/>
    <property type="match status" value="1"/>
</dbReference>
<reference evidence="13" key="1">
    <citation type="submission" date="2025-08" db="UniProtKB">
        <authorList>
            <consortium name="Ensembl"/>
        </authorList>
    </citation>
    <scope>IDENTIFICATION</scope>
</reference>
<dbReference type="AlphaFoldDB" id="A0A8D0L5J5"/>
<evidence type="ECO:0000256" key="9">
    <source>
        <dbReference type="ARBA" id="ARBA00023242"/>
    </source>
</evidence>
<dbReference type="GeneTree" id="ENSGT00390000006088"/>
<feature type="region of interest" description="Disordered" evidence="12">
    <location>
        <begin position="459"/>
        <end position="548"/>
    </location>
</feature>
<dbReference type="SUPFAM" id="SSF52540">
    <property type="entry name" value="P-loop containing nucleoside triphosphate hydrolases"/>
    <property type="match status" value="1"/>
</dbReference>
<evidence type="ECO:0000256" key="4">
    <source>
        <dbReference type="ARBA" id="ARBA00014320"/>
    </source>
</evidence>
<evidence type="ECO:0000256" key="10">
    <source>
        <dbReference type="ARBA" id="ARBA00031632"/>
    </source>
</evidence>
<keyword evidence="7" id="KW-0238">DNA-binding</keyword>
<protein>
    <recommendedName>
        <fullName evidence="4">PCNA-interacting partner</fullName>
    </recommendedName>
    <alternativeName>
        <fullName evidence="10">PARP-1 binding protein</fullName>
    </alternativeName>
    <alternativeName>
        <fullName evidence="11">PARP1-binding protein</fullName>
    </alternativeName>
</protein>
<keyword evidence="5" id="KW-0963">Cytoplasm</keyword>
<proteinExistence type="inferred from homology"/>
<keyword evidence="9" id="KW-0539">Nucleus</keyword>
<feature type="compositionally biased region" description="Polar residues" evidence="12">
    <location>
        <begin position="467"/>
        <end position="479"/>
    </location>
</feature>
<evidence type="ECO:0000256" key="11">
    <source>
        <dbReference type="ARBA" id="ARBA00032731"/>
    </source>
</evidence>
<dbReference type="GO" id="GO:0003677">
    <property type="term" value="F:DNA binding"/>
    <property type="evidence" value="ECO:0007669"/>
    <property type="project" value="UniProtKB-KW"/>
</dbReference>
<dbReference type="GO" id="GO:0005654">
    <property type="term" value="C:nucleoplasm"/>
    <property type="evidence" value="ECO:0007669"/>
    <property type="project" value="Ensembl"/>
</dbReference>
<feature type="compositionally biased region" description="Basic and acidic residues" evidence="12">
    <location>
        <begin position="499"/>
        <end position="513"/>
    </location>
</feature>
<evidence type="ECO:0000256" key="3">
    <source>
        <dbReference type="ARBA" id="ARBA00009135"/>
    </source>
</evidence>
<dbReference type="InterPro" id="IPR027417">
    <property type="entry name" value="P-loop_NTPase"/>
</dbReference>
<dbReference type="InterPro" id="IPR038932">
    <property type="entry name" value="PARPBP"/>
</dbReference>
<evidence type="ECO:0000256" key="8">
    <source>
        <dbReference type="ARBA" id="ARBA00023204"/>
    </source>
</evidence>
<dbReference type="PANTHER" id="PTHR32121">
    <property type="entry name" value="PCNA-INTERACTING PARTNER"/>
    <property type="match status" value="1"/>
</dbReference>
<keyword evidence="14" id="KW-1185">Reference proteome</keyword>
<evidence type="ECO:0000313" key="14">
    <source>
        <dbReference type="Proteomes" id="UP000694392"/>
    </source>
</evidence>
<dbReference type="GO" id="GO:2000042">
    <property type="term" value="P:negative regulation of double-strand break repair via homologous recombination"/>
    <property type="evidence" value="ECO:0007669"/>
    <property type="project" value="Ensembl"/>
</dbReference>
<accession>A0A8D0L5J5</accession>
<evidence type="ECO:0000313" key="13">
    <source>
        <dbReference type="Ensembl" id="ENSSPUP00000009171.1"/>
    </source>
</evidence>